<keyword evidence="1" id="KW-0812">Transmembrane</keyword>
<keyword evidence="1" id="KW-0472">Membrane</keyword>
<evidence type="ECO:0000313" key="2">
    <source>
        <dbReference type="EMBL" id="GMR32524.1"/>
    </source>
</evidence>
<feature type="non-terminal residue" evidence="2">
    <location>
        <position position="1"/>
    </location>
</feature>
<dbReference type="AlphaFoldDB" id="A0AAN5C877"/>
<reference evidence="3" key="1">
    <citation type="submission" date="2022-10" db="EMBL/GenBank/DDBJ databases">
        <title>Genome assembly of Pristionchus species.</title>
        <authorList>
            <person name="Yoshida K."/>
            <person name="Sommer R.J."/>
        </authorList>
    </citation>
    <scope>NUCLEOTIDE SEQUENCE [LARGE SCALE GENOMIC DNA]</scope>
    <source>
        <strain evidence="3">RS5460</strain>
    </source>
</reference>
<keyword evidence="1" id="KW-1133">Transmembrane helix</keyword>
<sequence length="87" mass="9580">LHSNGQSVMSPLPSPLIILLISSLLVSVITAQSDDEGYYREARAPKLVRFGRGGPKLVRFGKRSDPSMNTEEYDDMTAYKRGGPKVI</sequence>
<dbReference type="Proteomes" id="UP001328107">
    <property type="component" value="Unassembled WGS sequence"/>
</dbReference>
<gene>
    <name evidence="2" type="ORF">PMAYCL1PPCAC_02719</name>
</gene>
<evidence type="ECO:0000313" key="3">
    <source>
        <dbReference type="Proteomes" id="UP001328107"/>
    </source>
</evidence>
<evidence type="ECO:0000256" key="1">
    <source>
        <dbReference type="SAM" id="Phobius"/>
    </source>
</evidence>
<feature type="transmembrane region" description="Helical" evidence="1">
    <location>
        <begin position="12"/>
        <end position="31"/>
    </location>
</feature>
<dbReference type="EMBL" id="BTRK01000001">
    <property type="protein sequence ID" value="GMR32524.1"/>
    <property type="molecule type" value="Genomic_DNA"/>
</dbReference>
<keyword evidence="3" id="KW-1185">Reference proteome</keyword>
<name>A0AAN5C877_9BILA</name>
<protein>
    <submittedName>
        <fullName evidence="2">Uncharacterized protein</fullName>
    </submittedName>
</protein>
<feature type="non-terminal residue" evidence="2">
    <location>
        <position position="87"/>
    </location>
</feature>
<accession>A0AAN5C877</accession>
<proteinExistence type="predicted"/>
<comment type="caution">
    <text evidence="2">The sequence shown here is derived from an EMBL/GenBank/DDBJ whole genome shotgun (WGS) entry which is preliminary data.</text>
</comment>
<organism evidence="2 3">
    <name type="scientific">Pristionchus mayeri</name>
    <dbReference type="NCBI Taxonomy" id="1317129"/>
    <lineage>
        <taxon>Eukaryota</taxon>
        <taxon>Metazoa</taxon>
        <taxon>Ecdysozoa</taxon>
        <taxon>Nematoda</taxon>
        <taxon>Chromadorea</taxon>
        <taxon>Rhabditida</taxon>
        <taxon>Rhabditina</taxon>
        <taxon>Diplogasteromorpha</taxon>
        <taxon>Diplogasteroidea</taxon>
        <taxon>Neodiplogasteridae</taxon>
        <taxon>Pristionchus</taxon>
    </lineage>
</organism>